<name>A0AAF3FA17_9BILA</name>
<keyword evidence="1" id="KW-0812">Transmembrane</keyword>
<accession>A0AAF3FA17</accession>
<keyword evidence="1" id="KW-1133">Transmembrane helix</keyword>
<dbReference type="Proteomes" id="UP000887575">
    <property type="component" value="Unassembled WGS sequence"/>
</dbReference>
<protein>
    <submittedName>
        <fullName evidence="3">Uncharacterized protein</fullName>
    </submittedName>
</protein>
<dbReference type="InterPro" id="IPR019428">
    <property type="entry name" value="7TM_GPCR_serpentine_rcpt_Str"/>
</dbReference>
<keyword evidence="2" id="KW-1185">Reference proteome</keyword>
<dbReference type="PANTHER" id="PTHR22943:SF248">
    <property type="entry name" value="SEVEN TM RECEPTOR"/>
    <property type="match status" value="1"/>
</dbReference>
<evidence type="ECO:0000313" key="3">
    <source>
        <dbReference type="WBParaSite" id="MBELARI_LOCUS3708"/>
    </source>
</evidence>
<organism evidence="2 3">
    <name type="scientific">Mesorhabditis belari</name>
    <dbReference type="NCBI Taxonomy" id="2138241"/>
    <lineage>
        <taxon>Eukaryota</taxon>
        <taxon>Metazoa</taxon>
        <taxon>Ecdysozoa</taxon>
        <taxon>Nematoda</taxon>
        <taxon>Chromadorea</taxon>
        <taxon>Rhabditida</taxon>
        <taxon>Rhabditina</taxon>
        <taxon>Rhabditomorpha</taxon>
        <taxon>Rhabditoidea</taxon>
        <taxon>Rhabditidae</taxon>
        <taxon>Mesorhabditinae</taxon>
        <taxon>Mesorhabditis</taxon>
    </lineage>
</organism>
<reference evidence="3" key="1">
    <citation type="submission" date="2024-02" db="UniProtKB">
        <authorList>
            <consortium name="WormBaseParasite"/>
        </authorList>
    </citation>
    <scope>IDENTIFICATION</scope>
</reference>
<dbReference type="PANTHER" id="PTHR22943">
    <property type="entry name" value="7-TRANSMEMBRANE DOMAIN RECEPTOR C.ELEGANS"/>
    <property type="match status" value="1"/>
</dbReference>
<feature type="transmembrane region" description="Helical" evidence="1">
    <location>
        <begin position="83"/>
        <end position="108"/>
    </location>
</feature>
<dbReference type="AlphaFoldDB" id="A0AAF3FA17"/>
<evidence type="ECO:0000256" key="1">
    <source>
        <dbReference type="SAM" id="Phobius"/>
    </source>
</evidence>
<dbReference type="WBParaSite" id="MBELARI_LOCUS3708">
    <property type="protein sequence ID" value="MBELARI_LOCUS3708"/>
    <property type="gene ID" value="MBELARI_LOCUS3708"/>
</dbReference>
<evidence type="ECO:0000313" key="2">
    <source>
        <dbReference type="Proteomes" id="UP000887575"/>
    </source>
</evidence>
<dbReference type="GO" id="GO:0042048">
    <property type="term" value="P:olfactory behavior"/>
    <property type="evidence" value="ECO:0007669"/>
    <property type="project" value="TreeGrafter"/>
</dbReference>
<dbReference type="GO" id="GO:0005886">
    <property type="term" value="C:plasma membrane"/>
    <property type="evidence" value="ECO:0007669"/>
    <property type="project" value="TreeGrafter"/>
</dbReference>
<keyword evidence="1" id="KW-0472">Membrane</keyword>
<sequence length="172" mass="20047">MCRDQWMFLFETVHGLFLSGSVMFSLTFLWGLISGVFLSPTTERSRKLDPILRLHFNRTTKETAYTLVEYWDIETGAFVPSTWIALALIAAITATCFGCIFYCGYYTYAMMTSHQLHLSRQLKLLQKQLFRSLIVLTMLKRLTNTLMENRVNQKARKATLTRANPMRKQRNQ</sequence>
<dbReference type="GO" id="GO:0038022">
    <property type="term" value="F:G protein-coupled olfactory receptor activity"/>
    <property type="evidence" value="ECO:0007669"/>
    <property type="project" value="TreeGrafter"/>
</dbReference>
<feature type="transmembrane region" description="Helical" evidence="1">
    <location>
        <begin position="16"/>
        <end position="38"/>
    </location>
</feature>
<dbReference type="Pfam" id="PF10326">
    <property type="entry name" value="7TM_GPCR_Str"/>
    <property type="match status" value="1"/>
</dbReference>
<proteinExistence type="predicted"/>